<dbReference type="Proteomes" id="UP000033140">
    <property type="component" value="Unassembled WGS sequence"/>
</dbReference>
<dbReference type="InterPro" id="IPR029045">
    <property type="entry name" value="ClpP/crotonase-like_dom_sf"/>
</dbReference>
<dbReference type="Pfam" id="PF00378">
    <property type="entry name" value="ECH_1"/>
    <property type="match status" value="1"/>
</dbReference>
<dbReference type="SUPFAM" id="SSF52096">
    <property type="entry name" value="ClpP/crotonase"/>
    <property type="match status" value="1"/>
</dbReference>
<dbReference type="PANTHER" id="PTHR11941">
    <property type="entry name" value="ENOYL-COA HYDRATASE-RELATED"/>
    <property type="match status" value="1"/>
</dbReference>
<evidence type="ECO:0008006" key="3">
    <source>
        <dbReference type="Google" id="ProtNLM"/>
    </source>
</evidence>
<dbReference type="InterPro" id="IPR001753">
    <property type="entry name" value="Enoyl-CoA_hydra/iso"/>
</dbReference>
<dbReference type="PANTHER" id="PTHR11941:SF158">
    <property type="entry name" value="ENOYL-COA HYDRATASE (AFU_ORTHOLOGUE AFUA_2G10650)"/>
    <property type="match status" value="1"/>
</dbReference>
<dbReference type="EMBL" id="BACD03000008">
    <property type="protein sequence ID" value="GAO47238.1"/>
    <property type="molecule type" value="Genomic_DNA"/>
</dbReference>
<gene>
    <name evidence="1" type="ORF">G7K_1448-t1</name>
</gene>
<reference evidence="1 2" key="1">
    <citation type="journal article" date="2011" name="J. Gen. Appl. Microbiol.">
        <title>Draft genome sequencing of the enigmatic yeast Saitoella complicata.</title>
        <authorList>
            <person name="Nishida H."/>
            <person name="Hamamoto M."/>
            <person name="Sugiyama J."/>
        </authorList>
    </citation>
    <scope>NUCLEOTIDE SEQUENCE [LARGE SCALE GENOMIC DNA]</scope>
    <source>
        <strain evidence="1 2">NRRL Y-17804</strain>
    </source>
</reference>
<protein>
    <recommendedName>
        <fullName evidence="3">Enoyl-CoA hydratase</fullName>
    </recommendedName>
</protein>
<comment type="caution">
    <text evidence="1">The sequence shown here is derived from an EMBL/GenBank/DDBJ whole genome shotgun (WGS) entry which is preliminary data.</text>
</comment>
<dbReference type="AlphaFoldDB" id="A0A0E9NBQ7"/>
<dbReference type="GO" id="GO:0006635">
    <property type="term" value="P:fatty acid beta-oxidation"/>
    <property type="evidence" value="ECO:0007669"/>
    <property type="project" value="TreeGrafter"/>
</dbReference>
<evidence type="ECO:0000313" key="1">
    <source>
        <dbReference type="EMBL" id="GAO47238.1"/>
    </source>
</evidence>
<evidence type="ECO:0000313" key="2">
    <source>
        <dbReference type="Proteomes" id="UP000033140"/>
    </source>
</evidence>
<name>A0A0E9NBQ7_SAICN</name>
<reference evidence="1 2" key="2">
    <citation type="journal article" date="2014" name="J. Gen. Appl. Microbiol.">
        <title>The early diverging ascomycetous budding yeast Saitoella complicata has three histone deacetylases belonging to the Clr6, Hos2, and Rpd3 lineages.</title>
        <authorList>
            <person name="Nishida H."/>
            <person name="Matsumoto T."/>
            <person name="Kondo S."/>
            <person name="Hamamoto M."/>
            <person name="Yoshikawa H."/>
        </authorList>
    </citation>
    <scope>NUCLEOTIDE SEQUENCE [LARGE SCALE GENOMIC DNA]</scope>
    <source>
        <strain evidence="1 2">NRRL Y-17804</strain>
    </source>
</reference>
<dbReference type="CDD" id="cd06558">
    <property type="entry name" value="crotonase-like"/>
    <property type="match status" value="1"/>
</dbReference>
<sequence>MLLDLPKSPYALLSLPQPQTLLVTLSRPHALNSLPSAAHHDLASIFAWYDAEPSLRCCIITGAGDKAFCAGADLKEWLEQVEGGVRRVMPPEGFGGLSRRRGKKPVVAAVNGVAMGGGMEMLANCDIVIAAQHATFALPEVKRGVIALAGALPRLTHTLGLHHTSLLALTGRTLPADSPLLRPLIAQIVPASKLLPTALGIAKEICGNSPDSVIVTRMGIRSAWEAGGVEEGTEKVMRGEAYGRLVEGENHREGLRAFKEKRRVRWVDSKL</sequence>
<dbReference type="GO" id="GO:0005739">
    <property type="term" value="C:mitochondrion"/>
    <property type="evidence" value="ECO:0007669"/>
    <property type="project" value="TreeGrafter"/>
</dbReference>
<organism evidence="1 2">
    <name type="scientific">Saitoella complicata (strain BCRC 22490 / CBS 7301 / JCM 7358 / NBRC 10748 / NRRL Y-17804)</name>
    <dbReference type="NCBI Taxonomy" id="698492"/>
    <lineage>
        <taxon>Eukaryota</taxon>
        <taxon>Fungi</taxon>
        <taxon>Dikarya</taxon>
        <taxon>Ascomycota</taxon>
        <taxon>Taphrinomycotina</taxon>
        <taxon>Taphrinomycotina incertae sedis</taxon>
        <taxon>Saitoella</taxon>
    </lineage>
</organism>
<accession>A0A0E9NBQ7</accession>
<reference evidence="1 2" key="3">
    <citation type="journal article" date="2015" name="Genome Announc.">
        <title>Draft Genome Sequence of the Archiascomycetous Yeast Saitoella complicata.</title>
        <authorList>
            <person name="Yamauchi K."/>
            <person name="Kondo S."/>
            <person name="Hamamoto M."/>
            <person name="Takahashi Y."/>
            <person name="Ogura Y."/>
            <person name="Hayashi T."/>
            <person name="Nishida H."/>
        </authorList>
    </citation>
    <scope>NUCLEOTIDE SEQUENCE [LARGE SCALE GENOMIC DNA]</scope>
    <source>
        <strain evidence="1 2">NRRL Y-17804</strain>
    </source>
</reference>
<proteinExistence type="predicted"/>
<dbReference type="OMA" id="ECPFPVV"/>
<keyword evidence="2" id="KW-1185">Reference proteome</keyword>
<dbReference type="Gene3D" id="3.90.226.10">
    <property type="entry name" value="2-enoyl-CoA Hydratase, Chain A, domain 1"/>
    <property type="match status" value="1"/>
</dbReference>
<dbReference type="STRING" id="698492.A0A0E9NBQ7"/>